<evidence type="ECO:0000313" key="5">
    <source>
        <dbReference type="Proteomes" id="UP000886520"/>
    </source>
</evidence>
<evidence type="ECO:0000256" key="1">
    <source>
        <dbReference type="ARBA" id="ARBA00005485"/>
    </source>
</evidence>
<dbReference type="Pfam" id="PF05701">
    <property type="entry name" value="WEMBL"/>
    <property type="match status" value="1"/>
</dbReference>
<dbReference type="AlphaFoldDB" id="A0A9D4ZDH1"/>
<protein>
    <submittedName>
        <fullName evidence="4">Uncharacterized protein</fullName>
    </submittedName>
</protein>
<dbReference type="PANTHER" id="PTHR32054:SF31">
    <property type="entry name" value="PROTEIN WEAK CHLOROPLAST MOVEMENT UNDER BLUE LIGHT 1"/>
    <property type="match status" value="1"/>
</dbReference>
<dbReference type="GO" id="GO:0009903">
    <property type="term" value="P:chloroplast avoidance movement"/>
    <property type="evidence" value="ECO:0007669"/>
    <property type="project" value="TreeGrafter"/>
</dbReference>
<comment type="similarity">
    <text evidence="1">Belongs to the WEB family.</text>
</comment>
<organism evidence="4 5">
    <name type="scientific">Adiantum capillus-veneris</name>
    <name type="common">Maidenhair fern</name>
    <dbReference type="NCBI Taxonomy" id="13818"/>
    <lineage>
        <taxon>Eukaryota</taxon>
        <taxon>Viridiplantae</taxon>
        <taxon>Streptophyta</taxon>
        <taxon>Embryophyta</taxon>
        <taxon>Tracheophyta</taxon>
        <taxon>Polypodiopsida</taxon>
        <taxon>Polypodiidae</taxon>
        <taxon>Polypodiales</taxon>
        <taxon>Pteridineae</taxon>
        <taxon>Pteridaceae</taxon>
        <taxon>Vittarioideae</taxon>
        <taxon>Adiantum</taxon>
    </lineage>
</organism>
<accession>A0A9D4ZDH1</accession>
<feature type="region of interest" description="Disordered" evidence="3">
    <location>
        <begin position="229"/>
        <end position="248"/>
    </location>
</feature>
<dbReference type="Proteomes" id="UP000886520">
    <property type="component" value="Chromosome 14"/>
</dbReference>
<gene>
    <name evidence="4" type="ORF">GOP47_0014415</name>
</gene>
<feature type="region of interest" description="Disordered" evidence="3">
    <location>
        <begin position="676"/>
        <end position="709"/>
    </location>
</feature>
<feature type="compositionally biased region" description="Polar residues" evidence="3">
    <location>
        <begin position="232"/>
        <end position="248"/>
    </location>
</feature>
<evidence type="ECO:0000256" key="2">
    <source>
        <dbReference type="SAM" id="Coils"/>
    </source>
</evidence>
<dbReference type="EMBL" id="JABFUD020000014">
    <property type="protein sequence ID" value="KAI5070072.1"/>
    <property type="molecule type" value="Genomic_DNA"/>
</dbReference>
<keyword evidence="2" id="KW-0175">Coiled coil</keyword>
<feature type="coiled-coil region" evidence="2">
    <location>
        <begin position="256"/>
        <end position="283"/>
    </location>
</feature>
<dbReference type="InterPro" id="IPR008545">
    <property type="entry name" value="Web"/>
</dbReference>
<feature type="compositionally biased region" description="Basic and acidic residues" evidence="3">
    <location>
        <begin position="55"/>
        <end position="76"/>
    </location>
</feature>
<feature type="region of interest" description="Disordered" evidence="3">
    <location>
        <begin position="41"/>
        <end position="77"/>
    </location>
</feature>
<name>A0A9D4ZDH1_ADICA</name>
<feature type="compositionally biased region" description="Polar residues" evidence="3">
    <location>
        <begin position="681"/>
        <end position="709"/>
    </location>
</feature>
<dbReference type="PANTHER" id="PTHR32054">
    <property type="entry name" value="HEAVY CHAIN, PUTATIVE, EXPRESSED-RELATED-RELATED"/>
    <property type="match status" value="1"/>
</dbReference>
<reference evidence="4" key="1">
    <citation type="submission" date="2021-01" db="EMBL/GenBank/DDBJ databases">
        <title>Adiantum capillus-veneris genome.</title>
        <authorList>
            <person name="Fang Y."/>
            <person name="Liao Q."/>
        </authorList>
    </citation>
    <scope>NUCLEOTIDE SEQUENCE</scope>
    <source>
        <strain evidence="4">H3</strain>
        <tissue evidence="4">Leaf</tissue>
    </source>
</reference>
<proteinExistence type="inferred from homology"/>
<evidence type="ECO:0000313" key="4">
    <source>
        <dbReference type="EMBL" id="KAI5070072.1"/>
    </source>
</evidence>
<evidence type="ECO:0000256" key="3">
    <source>
        <dbReference type="SAM" id="MobiDB-lite"/>
    </source>
</evidence>
<sequence>MTTLPAPENEAPLDASAIFSDSPVVSSPKKILELEALKVDSKKQRPLVHSPEALKPPKIEEKQDLEAKSSQEEHARVPLCTPHMQALKSAAEIEALSKKQGPLSEPLEFQASLEIDNLVERIEDSGAASTGNLLKAFPDHKSGATPGAPFEIVKEAVALFGERMDRKSHTQVLEEKMGASGCDISKASKEMLHLKEKLVIEEASIVDVLHELEKTNGQIRVCKGEVPVTSVGEGSSSPPTSQPQEVSNESLAKEFHMDVLREVELAEKEIEIVRERRAQLESLKQSSLRECEEALSAEDDASMRVQKLVKEHDSIQESLTVLKSALAETEADITTLRSIPKPKLGGKSGVEPVQMSCTRMAKLESLDLTDADTSMEILIGDLSTIRGVQMSKSECRLLGAKARLDRAKVAEGNHVAALGKVLEQMDEAKLNLKKAINERASFTTTIGTLQTEVSKRQTELESAHETEQIACATLASLQDELCNVRAKVLLAQAGETKAREAKRSLPAAIKQLALDADEAKAASNLAREEARKGRLEIEQAKAGLNSMSSGLQAAVKEGEAFRASEAMALAWLKALSEPGTEPGQKITISISFEEYCALHEAGLEAEDAAGKKVGSFFVEVDAATVKQQEAQGKLDDTLKELAVLLKALEEAQKKADEAQAAKLAVEAELRKWRAEHEQWRKTGSNPSSVSTSAAQSPRVTTGKSSQGRLVSQSFHGKAVPSLDSLAEVFTLKVPASEKAAKVMAEMEFPKKAGKAKKLSFFARVMSLIVRKRSKTAR</sequence>
<dbReference type="OrthoDB" id="1931671at2759"/>
<keyword evidence="5" id="KW-1185">Reference proteome</keyword>
<dbReference type="GO" id="GO:0009904">
    <property type="term" value="P:chloroplast accumulation movement"/>
    <property type="evidence" value="ECO:0007669"/>
    <property type="project" value="TreeGrafter"/>
</dbReference>
<comment type="caution">
    <text evidence="4">The sequence shown here is derived from an EMBL/GenBank/DDBJ whole genome shotgun (WGS) entry which is preliminary data.</text>
</comment>
<dbReference type="GO" id="GO:0005829">
    <property type="term" value="C:cytosol"/>
    <property type="evidence" value="ECO:0007669"/>
    <property type="project" value="TreeGrafter"/>
</dbReference>